<dbReference type="InterPro" id="IPR001498">
    <property type="entry name" value="Impact_N"/>
</dbReference>
<accession>A0A0R2CPB7</accession>
<gene>
    <name evidence="4" type="ORF">FC56_GL000160</name>
</gene>
<name>A0A0R2CPB7_9LACO</name>
<dbReference type="Gene3D" id="3.30.70.240">
    <property type="match status" value="1"/>
</dbReference>
<dbReference type="InterPro" id="IPR036956">
    <property type="entry name" value="Impact_N_sf"/>
</dbReference>
<dbReference type="AlphaFoldDB" id="A0A0R2CPB7"/>
<dbReference type="InterPro" id="IPR023582">
    <property type="entry name" value="Impact"/>
</dbReference>
<dbReference type="GO" id="GO:0006446">
    <property type="term" value="P:regulation of translational initiation"/>
    <property type="evidence" value="ECO:0007669"/>
    <property type="project" value="TreeGrafter"/>
</dbReference>
<feature type="domain" description="UPF0029" evidence="3">
    <location>
        <begin position="138"/>
        <end position="193"/>
    </location>
</feature>
<dbReference type="InterPro" id="IPR015796">
    <property type="entry name" value="Impact_YigZ-like"/>
</dbReference>
<sequence>MSFLTIATTGKYEEIIKKSRFICHLAPVETEDEAKAIIAQVVADNPKANHNCYAYLLGDTDQIQRASDNGEPSGTAGVPILEVLKKNQLHNVVAVVTRYFGGIKLGAGGLIRAYSGTTAAAVEAIGIVELVDFQLLDIQIEYSQLDSLNYFLTTQNINIENTEYGSQVKITIAVRISEQAKIISDLTNLLNGKLTVTKGPIKPVAVAYEKNN</sequence>
<evidence type="ECO:0000259" key="3">
    <source>
        <dbReference type="Pfam" id="PF09186"/>
    </source>
</evidence>
<evidence type="ECO:0008006" key="6">
    <source>
        <dbReference type="Google" id="ProtNLM"/>
    </source>
</evidence>
<dbReference type="NCBIfam" id="TIGR00257">
    <property type="entry name" value="IMPACT_YIGZ"/>
    <property type="match status" value="1"/>
</dbReference>
<dbReference type="PATRIC" id="fig|1423802.4.peg.162"/>
<evidence type="ECO:0000259" key="2">
    <source>
        <dbReference type="Pfam" id="PF01205"/>
    </source>
</evidence>
<dbReference type="InterPro" id="IPR015269">
    <property type="entry name" value="UPF0029_Impact_C"/>
</dbReference>
<dbReference type="PANTHER" id="PTHR16301:SF20">
    <property type="entry name" value="IMPACT FAMILY MEMBER YIGZ"/>
    <property type="match status" value="1"/>
</dbReference>
<protein>
    <recommendedName>
        <fullName evidence="6">YigZ family protein</fullName>
    </recommendedName>
</protein>
<dbReference type="Proteomes" id="UP000051256">
    <property type="component" value="Unassembled WGS sequence"/>
</dbReference>
<dbReference type="SUPFAM" id="SSF54980">
    <property type="entry name" value="EF-G C-terminal domain-like"/>
    <property type="match status" value="1"/>
</dbReference>
<dbReference type="GO" id="GO:0005737">
    <property type="term" value="C:cytoplasm"/>
    <property type="evidence" value="ECO:0007669"/>
    <property type="project" value="TreeGrafter"/>
</dbReference>
<dbReference type="InterPro" id="IPR020568">
    <property type="entry name" value="Ribosomal_Su5_D2-typ_SF"/>
</dbReference>
<dbReference type="PANTHER" id="PTHR16301">
    <property type="entry name" value="IMPACT-RELATED"/>
    <property type="match status" value="1"/>
</dbReference>
<dbReference type="InterPro" id="IPR035647">
    <property type="entry name" value="EFG_III/V"/>
</dbReference>
<evidence type="ECO:0000313" key="4">
    <source>
        <dbReference type="EMBL" id="KRM93448.1"/>
    </source>
</evidence>
<reference evidence="4 5" key="1">
    <citation type="journal article" date="2015" name="Genome Announc.">
        <title>Expanding the biotechnology potential of lactobacilli through comparative genomics of 213 strains and associated genera.</title>
        <authorList>
            <person name="Sun Z."/>
            <person name="Harris H.M."/>
            <person name="McCann A."/>
            <person name="Guo C."/>
            <person name="Argimon S."/>
            <person name="Zhang W."/>
            <person name="Yang X."/>
            <person name="Jeffery I.B."/>
            <person name="Cooney J.C."/>
            <person name="Kagawa T.F."/>
            <person name="Liu W."/>
            <person name="Song Y."/>
            <person name="Salvetti E."/>
            <person name="Wrobel A."/>
            <person name="Rasinkangas P."/>
            <person name="Parkhill J."/>
            <person name="Rea M.C."/>
            <person name="O'Sullivan O."/>
            <person name="Ritari J."/>
            <person name="Douillard F.P."/>
            <person name="Paul Ross R."/>
            <person name="Yang R."/>
            <person name="Briner A.E."/>
            <person name="Felis G.E."/>
            <person name="de Vos W.M."/>
            <person name="Barrangou R."/>
            <person name="Klaenhammer T.R."/>
            <person name="Caufield P.W."/>
            <person name="Cui Y."/>
            <person name="Zhang H."/>
            <person name="O'Toole P.W."/>
        </authorList>
    </citation>
    <scope>NUCLEOTIDE SEQUENCE [LARGE SCALE GENOMIC DNA]</scope>
    <source>
        <strain evidence="4 5">DSM 24302</strain>
    </source>
</reference>
<comment type="similarity">
    <text evidence="1">Belongs to the IMPACT family.</text>
</comment>
<dbReference type="PROSITE" id="PS00910">
    <property type="entry name" value="UPF0029"/>
    <property type="match status" value="1"/>
</dbReference>
<proteinExistence type="inferred from homology"/>
<evidence type="ECO:0000256" key="1">
    <source>
        <dbReference type="ARBA" id="ARBA00007665"/>
    </source>
</evidence>
<comment type="caution">
    <text evidence="4">The sequence shown here is derived from an EMBL/GenBank/DDBJ whole genome shotgun (WGS) entry which is preliminary data.</text>
</comment>
<dbReference type="SUPFAM" id="SSF54211">
    <property type="entry name" value="Ribosomal protein S5 domain 2-like"/>
    <property type="match status" value="1"/>
</dbReference>
<dbReference type="Pfam" id="PF09186">
    <property type="entry name" value="DUF1949"/>
    <property type="match status" value="1"/>
</dbReference>
<evidence type="ECO:0000313" key="5">
    <source>
        <dbReference type="Proteomes" id="UP000051256"/>
    </source>
</evidence>
<feature type="domain" description="Impact N-terminal" evidence="2">
    <location>
        <begin position="17"/>
        <end position="121"/>
    </location>
</feature>
<dbReference type="Gene3D" id="3.30.230.30">
    <property type="entry name" value="Impact, N-terminal domain"/>
    <property type="match status" value="1"/>
</dbReference>
<keyword evidence="5" id="KW-1185">Reference proteome</keyword>
<organism evidence="4 5">
    <name type="scientific">Lentilactobacillus senioris DSM 24302 = JCM 17472</name>
    <dbReference type="NCBI Taxonomy" id="1423802"/>
    <lineage>
        <taxon>Bacteria</taxon>
        <taxon>Bacillati</taxon>
        <taxon>Bacillota</taxon>
        <taxon>Bacilli</taxon>
        <taxon>Lactobacillales</taxon>
        <taxon>Lactobacillaceae</taxon>
        <taxon>Lentilactobacillus</taxon>
    </lineage>
</organism>
<dbReference type="STRING" id="1423802.FC56_GL000160"/>
<dbReference type="EMBL" id="AYZR01000008">
    <property type="protein sequence ID" value="KRM93448.1"/>
    <property type="molecule type" value="Genomic_DNA"/>
</dbReference>
<dbReference type="Pfam" id="PF01205">
    <property type="entry name" value="Impact_N"/>
    <property type="match status" value="1"/>
</dbReference>
<dbReference type="InterPro" id="IPR020569">
    <property type="entry name" value="UPF0029_Impact_CS"/>
</dbReference>